<feature type="region of interest" description="Disordered" evidence="7">
    <location>
        <begin position="92"/>
        <end position="145"/>
    </location>
</feature>
<dbReference type="EMBL" id="JASSZA010000019">
    <property type="protein sequence ID" value="KAK2086809.1"/>
    <property type="molecule type" value="Genomic_DNA"/>
</dbReference>
<feature type="non-terminal residue" evidence="8">
    <location>
        <position position="1"/>
    </location>
</feature>
<feature type="region of interest" description="Disordered" evidence="7">
    <location>
        <begin position="1"/>
        <end position="21"/>
    </location>
</feature>
<evidence type="ECO:0000256" key="4">
    <source>
        <dbReference type="ARBA" id="ARBA00023159"/>
    </source>
</evidence>
<comment type="subcellular location">
    <subcellularLocation>
        <location evidence="1">Nucleus</location>
    </subcellularLocation>
</comment>
<keyword evidence="4" id="KW-0010">Activator</keyword>
<dbReference type="InterPro" id="IPR048338">
    <property type="entry name" value="Mediator_Med16"/>
</dbReference>
<dbReference type="PANTHER" id="PTHR13224:SF6">
    <property type="entry name" value="MEDIATOR OF RNA POLYMERASE II TRANSCRIPTION SUBUNIT 16"/>
    <property type="match status" value="1"/>
</dbReference>
<organism evidence="8 9">
    <name type="scientific">Saguinus oedipus</name>
    <name type="common">Cotton-top tamarin</name>
    <name type="synonym">Oedipomidas oedipus</name>
    <dbReference type="NCBI Taxonomy" id="9490"/>
    <lineage>
        <taxon>Eukaryota</taxon>
        <taxon>Metazoa</taxon>
        <taxon>Chordata</taxon>
        <taxon>Craniata</taxon>
        <taxon>Vertebrata</taxon>
        <taxon>Euteleostomi</taxon>
        <taxon>Mammalia</taxon>
        <taxon>Eutheria</taxon>
        <taxon>Euarchontoglires</taxon>
        <taxon>Primates</taxon>
        <taxon>Haplorrhini</taxon>
        <taxon>Platyrrhini</taxon>
        <taxon>Cebidae</taxon>
        <taxon>Callitrichinae</taxon>
        <taxon>Saguinus</taxon>
    </lineage>
</organism>
<keyword evidence="3" id="KW-0805">Transcription regulation</keyword>
<comment type="similarity">
    <text evidence="2">Belongs to the Mediator complex subunit 16 family.</text>
</comment>
<name>A0ABQ9TPV1_SAGOE</name>
<gene>
    <name evidence="8" type="ORF">P7K49_032716</name>
</gene>
<keyword evidence="5" id="KW-0804">Transcription</keyword>
<sequence>GVETLANLSAGRDEGPASEPDEALVDECCLLPSQLLIPSLDWLPASDGLVSRLQPKQPLRLQFGRAPTLPGSAATLQLDGLARCVCPCTGPQTHMAPSSVPGPGTPESTRLPPPCPALGPPNPHGSLLHALPRDPQIHTAPSSMS</sequence>
<keyword evidence="9" id="KW-1185">Reference proteome</keyword>
<evidence type="ECO:0000313" key="9">
    <source>
        <dbReference type="Proteomes" id="UP001266305"/>
    </source>
</evidence>
<reference evidence="8 9" key="1">
    <citation type="submission" date="2023-05" db="EMBL/GenBank/DDBJ databases">
        <title>B98-5 Cell Line De Novo Hybrid Assembly: An Optical Mapping Approach.</title>
        <authorList>
            <person name="Kananen K."/>
            <person name="Auerbach J.A."/>
            <person name="Kautto E."/>
            <person name="Blachly J.S."/>
        </authorList>
    </citation>
    <scope>NUCLEOTIDE SEQUENCE [LARGE SCALE GENOMIC DNA]</scope>
    <source>
        <strain evidence="8">B95-8</strain>
        <tissue evidence="8">Cell line</tissue>
    </source>
</reference>
<proteinExistence type="inferred from homology"/>
<evidence type="ECO:0008006" key="10">
    <source>
        <dbReference type="Google" id="ProtNLM"/>
    </source>
</evidence>
<protein>
    <recommendedName>
        <fullName evidence="10">Interferon regulatory factor 7</fullName>
    </recommendedName>
</protein>
<evidence type="ECO:0000256" key="3">
    <source>
        <dbReference type="ARBA" id="ARBA00023015"/>
    </source>
</evidence>
<accession>A0ABQ9TPV1</accession>
<evidence type="ECO:0000256" key="6">
    <source>
        <dbReference type="ARBA" id="ARBA00023242"/>
    </source>
</evidence>
<evidence type="ECO:0000256" key="5">
    <source>
        <dbReference type="ARBA" id="ARBA00023163"/>
    </source>
</evidence>
<dbReference type="PANTHER" id="PTHR13224">
    <property type="entry name" value="THYROID HORMONE RECEPTOR-ASSOCIATED PROTEIN-RELATED"/>
    <property type="match status" value="1"/>
</dbReference>
<comment type="caution">
    <text evidence="8">The sequence shown here is derived from an EMBL/GenBank/DDBJ whole genome shotgun (WGS) entry which is preliminary data.</text>
</comment>
<evidence type="ECO:0000256" key="2">
    <source>
        <dbReference type="ARBA" id="ARBA00006543"/>
    </source>
</evidence>
<evidence type="ECO:0000256" key="7">
    <source>
        <dbReference type="SAM" id="MobiDB-lite"/>
    </source>
</evidence>
<evidence type="ECO:0000256" key="1">
    <source>
        <dbReference type="ARBA" id="ARBA00004123"/>
    </source>
</evidence>
<dbReference type="Proteomes" id="UP001266305">
    <property type="component" value="Unassembled WGS sequence"/>
</dbReference>
<keyword evidence="6" id="KW-0539">Nucleus</keyword>
<evidence type="ECO:0000313" key="8">
    <source>
        <dbReference type="EMBL" id="KAK2086809.1"/>
    </source>
</evidence>
<feature type="compositionally biased region" description="Pro residues" evidence="7">
    <location>
        <begin position="111"/>
        <end position="123"/>
    </location>
</feature>